<keyword evidence="3" id="KW-1185">Reference proteome</keyword>
<dbReference type="Pfam" id="PF06114">
    <property type="entry name" value="Peptidase_M78"/>
    <property type="match status" value="1"/>
</dbReference>
<feature type="domain" description="IrrE N-terminal-like" evidence="1">
    <location>
        <begin position="39"/>
        <end position="161"/>
    </location>
</feature>
<proteinExistence type="predicted"/>
<evidence type="ECO:0000259" key="1">
    <source>
        <dbReference type="Pfam" id="PF06114"/>
    </source>
</evidence>
<dbReference type="AlphaFoldDB" id="A0A5M3WGA6"/>
<protein>
    <recommendedName>
        <fullName evidence="1">IrrE N-terminal-like domain-containing protein</fullName>
    </recommendedName>
</protein>
<gene>
    <name evidence="2" type="ORF">Amac_017320</name>
</gene>
<reference evidence="2 3" key="1">
    <citation type="submission" date="2019-10" db="EMBL/GenBank/DDBJ databases">
        <title>Whole genome shotgun sequence of Acrocarpospora macrocephala NBRC 16266.</title>
        <authorList>
            <person name="Ichikawa N."/>
            <person name="Kimura A."/>
            <person name="Kitahashi Y."/>
            <person name="Komaki H."/>
            <person name="Oguchi A."/>
        </authorList>
    </citation>
    <scope>NUCLEOTIDE SEQUENCE [LARGE SCALE GENOMIC DNA]</scope>
    <source>
        <strain evidence="2 3">NBRC 16266</strain>
    </source>
</reference>
<dbReference type="InterPro" id="IPR052345">
    <property type="entry name" value="Rad_response_metalloprotease"/>
</dbReference>
<evidence type="ECO:0000313" key="3">
    <source>
        <dbReference type="Proteomes" id="UP000331127"/>
    </source>
</evidence>
<name>A0A5M3WGA6_9ACTN</name>
<dbReference type="InterPro" id="IPR010359">
    <property type="entry name" value="IrrE_HExxH"/>
</dbReference>
<dbReference type="Proteomes" id="UP000331127">
    <property type="component" value="Unassembled WGS sequence"/>
</dbReference>
<dbReference type="Gene3D" id="1.10.10.2910">
    <property type="match status" value="1"/>
</dbReference>
<dbReference type="PANTHER" id="PTHR43236">
    <property type="entry name" value="ANTITOXIN HIGA1"/>
    <property type="match status" value="1"/>
</dbReference>
<organism evidence="2 3">
    <name type="scientific">Acrocarpospora macrocephala</name>
    <dbReference type="NCBI Taxonomy" id="150177"/>
    <lineage>
        <taxon>Bacteria</taxon>
        <taxon>Bacillati</taxon>
        <taxon>Actinomycetota</taxon>
        <taxon>Actinomycetes</taxon>
        <taxon>Streptosporangiales</taxon>
        <taxon>Streptosporangiaceae</taxon>
        <taxon>Acrocarpospora</taxon>
    </lineage>
</organism>
<accession>A0A5M3WGA6</accession>
<dbReference type="PANTHER" id="PTHR43236:SF1">
    <property type="entry name" value="BLL7220 PROTEIN"/>
    <property type="match status" value="1"/>
</dbReference>
<sequence length="252" mass="27797">MGAIKPGDQGWASETAAAQAREAMCLDAGEPIHDLAEHAEKVGLFSFSLSLGEADADGAYVEVESAGVALINGDLDPGRRRSTLAHELGHHLFGDAYSLDWGANTSETERAIDSFAISLLFPRVGVVKRWSELRQDHSLRQAAIIVSAEYRISWTAALKQLKSFGLLSKDDYKLLDSRSPTRADYLECNLRITEELQSPYIATGFSAAAIRAYRSHRLSAERVTELLRGQIEIDELPLRDEIPLEAMRGELR</sequence>
<dbReference type="EMBL" id="BLAE01000009">
    <property type="protein sequence ID" value="GES08137.1"/>
    <property type="molecule type" value="Genomic_DNA"/>
</dbReference>
<evidence type="ECO:0000313" key="2">
    <source>
        <dbReference type="EMBL" id="GES08137.1"/>
    </source>
</evidence>
<comment type="caution">
    <text evidence="2">The sequence shown here is derived from an EMBL/GenBank/DDBJ whole genome shotgun (WGS) entry which is preliminary data.</text>
</comment>